<evidence type="ECO:0008006" key="3">
    <source>
        <dbReference type="Google" id="ProtNLM"/>
    </source>
</evidence>
<gene>
    <name evidence="1" type="ORF">ACFPJ4_12260</name>
</gene>
<name>A0ABW0NR47_9MICO</name>
<sequence>MNRAVLAVAVGVILGGMTGCSTLSPQIALTPQPTLSPPSAVTAVPAAQTPLRTVHTPAVVVVDEQLSAGECHARTVDATRGDYLPDAACTPGAIDPAVSQADIQQTICVRGYTATVRPPAAATGRFKSISYAAYSEQYSTTTELDHLVPLELGGASSASNLWVEPNRTLASSFNNPKDKVENSLHAAVCNGTVTLAAAQNAIAADWTTALAALHLGAG</sequence>
<accession>A0ABW0NR47</accession>
<evidence type="ECO:0000313" key="1">
    <source>
        <dbReference type="EMBL" id="MFC5503015.1"/>
    </source>
</evidence>
<evidence type="ECO:0000313" key="2">
    <source>
        <dbReference type="Proteomes" id="UP001596039"/>
    </source>
</evidence>
<dbReference type="EMBL" id="JBHSMG010000003">
    <property type="protein sequence ID" value="MFC5503015.1"/>
    <property type="molecule type" value="Genomic_DNA"/>
</dbReference>
<proteinExistence type="predicted"/>
<organism evidence="1 2">
    <name type="scientific">Lysinimonas soli</name>
    <dbReference type="NCBI Taxonomy" id="1074233"/>
    <lineage>
        <taxon>Bacteria</taxon>
        <taxon>Bacillati</taxon>
        <taxon>Actinomycetota</taxon>
        <taxon>Actinomycetes</taxon>
        <taxon>Micrococcales</taxon>
        <taxon>Microbacteriaceae</taxon>
        <taxon>Lysinimonas</taxon>
    </lineage>
</organism>
<dbReference type="Proteomes" id="UP001596039">
    <property type="component" value="Unassembled WGS sequence"/>
</dbReference>
<dbReference type="PROSITE" id="PS51257">
    <property type="entry name" value="PROKAR_LIPOPROTEIN"/>
    <property type="match status" value="1"/>
</dbReference>
<protein>
    <recommendedName>
        <fullName evidence="3">HNH endonuclease</fullName>
    </recommendedName>
</protein>
<comment type="caution">
    <text evidence="1">The sequence shown here is derived from an EMBL/GenBank/DDBJ whole genome shotgun (WGS) entry which is preliminary data.</text>
</comment>
<keyword evidence="2" id="KW-1185">Reference proteome</keyword>
<reference evidence="2" key="1">
    <citation type="journal article" date="2019" name="Int. J. Syst. Evol. Microbiol.">
        <title>The Global Catalogue of Microorganisms (GCM) 10K type strain sequencing project: providing services to taxonomists for standard genome sequencing and annotation.</title>
        <authorList>
            <consortium name="The Broad Institute Genomics Platform"/>
            <consortium name="The Broad Institute Genome Sequencing Center for Infectious Disease"/>
            <person name="Wu L."/>
            <person name="Ma J."/>
        </authorList>
    </citation>
    <scope>NUCLEOTIDE SEQUENCE [LARGE SCALE GENOMIC DNA]</scope>
    <source>
        <strain evidence="2">CGMCC 4.6997</strain>
    </source>
</reference>
<dbReference type="RefSeq" id="WP_386740729.1">
    <property type="nucleotide sequence ID" value="NZ_JBHSMG010000003.1"/>
</dbReference>